<feature type="domain" description="DUF4439" evidence="1">
    <location>
        <begin position="19"/>
        <end position="161"/>
    </location>
</feature>
<reference evidence="3" key="1">
    <citation type="submission" date="2015-11" db="EMBL/GenBank/DDBJ databases">
        <authorList>
            <person name="Varghese N."/>
        </authorList>
    </citation>
    <scope>NUCLEOTIDE SEQUENCE [LARGE SCALE GENOMIC DNA]</scope>
    <source>
        <strain evidence="3">DSM 45899</strain>
    </source>
</reference>
<accession>A0A0S4QJ75</accession>
<dbReference type="SUPFAM" id="SSF47240">
    <property type="entry name" value="Ferritin-like"/>
    <property type="match status" value="1"/>
</dbReference>
<dbReference type="Proteomes" id="UP000198802">
    <property type="component" value="Unassembled WGS sequence"/>
</dbReference>
<dbReference type="RefSeq" id="WP_193209824.1">
    <property type="nucleotide sequence ID" value="NZ_FAOZ01000005.1"/>
</dbReference>
<proteinExistence type="predicted"/>
<organism evidence="2 3">
    <name type="scientific">Parafrankia irregularis</name>
    <dbReference type="NCBI Taxonomy" id="795642"/>
    <lineage>
        <taxon>Bacteria</taxon>
        <taxon>Bacillati</taxon>
        <taxon>Actinomycetota</taxon>
        <taxon>Actinomycetes</taxon>
        <taxon>Frankiales</taxon>
        <taxon>Frankiaceae</taxon>
        <taxon>Parafrankia</taxon>
    </lineage>
</organism>
<dbReference type="InterPro" id="IPR012347">
    <property type="entry name" value="Ferritin-like"/>
</dbReference>
<dbReference type="InterPro" id="IPR029447">
    <property type="entry name" value="DUF4439"/>
</dbReference>
<dbReference type="Pfam" id="PF14530">
    <property type="entry name" value="DUF4439"/>
    <property type="match status" value="1"/>
</dbReference>
<sequence length="161" mass="16030">MTATTGVAASAAPDPQARALSSMLASAHAAVYAAAAAGGVLAPLGDAARPARDLARTALDNHRALRDTLVAMLRTRGATPPAALAAYRLPVEPAGVAGSLDLLARIEDQSAVSALAAVDVLTGADREMAVDTLVAMTLRGQRARLAAGVAPASVTAAFPGR</sequence>
<dbReference type="Gene3D" id="1.20.1260.10">
    <property type="match status" value="1"/>
</dbReference>
<name>A0A0S4QJ75_9ACTN</name>
<dbReference type="AlphaFoldDB" id="A0A0S4QJ75"/>
<keyword evidence="3" id="KW-1185">Reference proteome</keyword>
<evidence type="ECO:0000313" key="3">
    <source>
        <dbReference type="Proteomes" id="UP000198802"/>
    </source>
</evidence>
<gene>
    <name evidence="2" type="ORF">Ga0074812_105306</name>
</gene>
<evidence type="ECO:0000313" key="2">
    <source>
        <dbReference type="EMBL" id="CUU55653.1"/>
    </source>
</evidence>
<dbReference type="InterPro" id="IPR009078">
    <property type="entry name" value="Ferritin-like_SF"/>
</dbReference>
<dbReference type="EMBL" id="FAOZ01000005">
    <property type="protein sequence ID" value="CUU55653.1"/>
    <property type="molecule type" value="Genomic_DNA"/>
</dbReference>
<evidence type="ECO:0000259" key="1">
    <source>
        <dbReference type="Pfam" id="PF14530"/>
    </source>
</evidence>
<protein>
    <recommendedName>
        <fullName evidence="1">DUF4439 domain-containing protein</fullName>
    </recommendedName>
</protein>